<dbReference type="GO" id="GO:0005886">
    <property type="term" value="C:plasma membrane"/>
    <property type="evidence" value="ECO:0007669"/>
    <property type="project" value="TreeGrafter"/>
</dbReference>
<feature type="domain" description="SSD" evidence="9">
    <location>
        <begin position="468"/>
        <end position="628"/>
    </location>
</feature>
<feature type="compositionally biased region" description="Pro residues" evidence="7">
    <location>
        <begin position="1209"/>
        <end position="1219"/>
    </location>
</feature>
<evidence type="ECO:0000256" key="4">
    <source>
        <dbReference type="ARBA" id="ARBA00022989"/>
    </source>
</evidence>
<feature type="transmembrane region" description="Helical" evidence="8">
    <location>
        <begin position="532"/>
        <end position="553"/>
    </location>
</feature>
<evidence type="ECO:0000313" key="10">
    <source>
        <dbReference type="EMBL" id="KAF0296474.1"/>
    </source>
</evidence>
<dbReference type="PROSITE" id="PS50156">
    <property type="entry name" value="SSD"/>
    <property type="match status" value="1"/>
</dbReference>
<proteinExistence type="inferred from homology"/>
<feature type="region of interest" description="Disordered" evidence="7">
    <location>
        <begin position="1"/>
        <end position="22"/>
    </location>
</feature>
<feature type="region of interest" description="Disordered" evidence="7">
    <location>
        <begin position="1318"/>
        <end position="1346"/>
    </location>
</feature>
<evidence type="ECO:0000256" key="3">
    <source>
        <dbReference type="ARBA" id="ARBA00022692"/>
    </source>
</evidence>
<reference evidence="10 11" key="1">
    <citation type="submission" date="2019-07" db="EMBL/GenBank/DDBJ databases">
        <title>Draft genome assembly of a fouling barnacle, Amphibalanus amphitrite (Darwin, 1854): The first reference genome for Thecostraca.</title>
        <authorList>
            <person name="Kim W."/>
        </authorList>
    </citation>
    <scope>NUCLEOTIDE SEQUENCE [LARGE SCALE GENOMIC DNA]</scope>
    <source>
        <strain evidence="10">SNU_AA5</strain>
        <tissue evidence="10">Soma without cirri and trophi</tissue>
    </source>
</reference>
<gene>
    <name evidence="10" type="primary">ptc_2</name>
    <name evidence="10" type="ORF">FJT64_006096</name>
</gene>
<dbReference type="OrthoDB" id="5873834at2759"/>
<evidence type="ECO:0000256" key="7">
    <source>
        <dbReference type="SAM" id="MobiDB-lite"/>
    </source>
</evidence>
<dbReference type="InterPro" id="IPR053958">
    <property type="entry name" value="HMGCR/SNAP/NPC1-like_SSD"/>
</dbReference>
<evidence type="ECO:0000259" key="9">
    <source>
        <dbReference type="PROSITE" id="PS50156"/>
    </source>
</evidence>
<keyword evidence="6" id="KW-0325">Glycoprotein</keyword>
<feature type="transmembrane region" description="Helical" evidence="8">
    <location>
        <begin position="1069"/>
        <end position="1088"/>
    </location>
</feature>
<sequence length="1346" mass="148909">MVMRGGGGGGPTPAADAEKAPGERPAYSRDFLLRPSWIDARVALQQIAKGKASGSRAALWVRSRTQFYLFHTGRLVQSHAGKIMFAGILLLAMLCIGLKNIELQTDMEDLWVEEGGRLQRELEYVRSSLGEGAGSLHQIVVQTPREDDSSVLRAEALLAHYEAVKAASQVSVDMHDITWRLRDLCYAPGFPVYEEHLIDQIMKKLIPCSFVTPLDCFWEGSKLLGPEFPVHMPKMSSEIRWTNLDPEQLLSYMNSTFGSEFQFDTLQKYMKRAGITNGYQRRPCLNTSDPECPETASNRASGACLDIGAELTGGCYGFATKHMHWPEQLIRWRDGEEPDRTYRQAGPAPSAVWGVFPGLTMVRGVVPGLTMVRGVVPGLTMVQAKALQTVIQLMGERNLYEYWADTYKTHSMDWSLATAKAILDAWQLKFTQEIQRHTGQHNRTRPFSISSFSMASLNSILRHFADLDLTRVGIGYGLMLVYGFFSLVRWSDPVRSQGGLGAAGVLLVTLSVTAGLGLCGLIGIPFNASTTQIIPFLALGLGVDDMFLMAHTYSESDLSCTPVQDRVGEVLRRAGVSVLLTSLCNVMAFLSAAILPIPALRSFSLQACILVVFNVLSILLIFPAMMSVDLRRRRARMFDIVCCWAEPGPEEGHAEPLESFSTQTQQPTKRATVAKASRTGEVTTFVSHGPELDVGAGGDSAPQPHLTRSVESLDSVASTRTLVRADERRPTTGAVFCPEGRRHCRRLGLQWLVERHYLDWLPRRPFKLAVLLASLAAAAAGVWGACQVQDGLDLTDMVPRHSDEYTFLDAQRRYFGFFNMFAVTQGNFEYPTNQQLLHEYHQAFTRVPRVIKNDDGGLPDFWLGMFRDWLLDLQKAFDHDWALGLIDQEQWSRNASEEGILAYKLLVQTGRVEYPIDKSQLPHVRLVENGIINPKAFYNYLTAWASNDALAYTSSQAQLRPEPKQWLHVASDVELKIPKSQPLVYAQLPFYLNGMATTESIVETIEQVRSICRRFEERGLPNFPAGVPFTFWEQYVGLRFFLGLALLCVFVAVFLVISVVLMNAWAAGLVVLVIGLTVLQLFGVMGLLGLRLSAVPAVILIMSVGIGVEFTVHILLGYLTSLGSRTMRVQRSLEHMFRPVFHGAFSTFLGVLMLAFSEFDFIIRYFFCVLAALVVLGLVNGLVLLPVLLCWIGPPAEVRPTGEADVLPAPSPEPSPPRVRGPRVYRSSSLTKQPTKKLKPAPSQLSLSTITEESSGSQSGTSCRQEARTHDIVVEPQVVVETSYPPGGGERRPAGSDGALITTKVTATTHVKVEVHAPVTCADARRPRRRREAADSDSSNSSQSSS</sequence>
<feature type="transmembrane region" description="Helical" evidence="8">
    <location>
        <begin position="1162"/>
        <end position="1192"/>
    </location>
</feature>
<organism evidence="10 11">
    <name type="scientific">Amphibalanus amphitrite</name>
    <name type="common">Striped barnacle</name>
    <name type="synonym">Balanus amphitrite</name>
    <dbReference type="NCBI Taxonomy" id="1232801"/>
    <lineage>
        <taxon>Eukaryota</taxon>
        <taxon>Metazoa</taxon>
        <taxon>Ecdysozoa</taxon>
        <taxon>Arthropoda</taxon>
        <taxon>Crustacea</taxon>
        <taxon>Multicrustacea</taxon>
        <taxon>Cirripedia</taxon>
        <taxon>Thoracica</taxon>
        <taxon>Thoracicalcarea</taxon>
        <taxon>Balanomorpha</taxon>
        <taxon>Balanoidea</taxon>
        <taxon>Balanidae</taxon>
        <taxon>Amphibalaninae</taxon>
        <taxon>Amphibalanus</taxon>
    </lineage>
</organism>
<feature type="transmembrane region" description="Helical" evidence="8">
    <location>
        <begin position="1040"/>
        <end position="1062"/>
    </location>
</feature>
<dbReference type="GO" id="GO:0008158">
    <property type="term" value="F:hedgehog receptor activity"/>
    <property type="evidence" value="ECO:0007669"/>
    <property type="project" value="TreeGrafter"/>
</dbReference>
<keyword evidence="3 8" id="KW-0812">Transmembrane</keyword>
<dbReference type="EMBL" id="VIIS01001557">
    <property type="protein sequence ID" value="KAF0296474.1"/>
    <property type="molecule type" value="Genomic_DNA"/>
</dbReference>
<feature type="transmembrane region" description="Helical" evidence="8">
    <location>
        <begin position="574"/>
        <end position="597"/>
    </location>
</feature>
<evidence type="ECO:0000256" key="6">
    <source>
        <dbReference type="ARBA" id="ARBA00023180"/>
    </source>
</evidence>
<dbReference type="Proteomes" id="UP000440578">
    <property type="component" value="Unassembled WGS sequence"/>
</dbReference>
<dbReference type="PANTHER" id="PTHR46022">
    <property type="entry name" value="PROTEIN PATCHED"/>
    <property type="match status" value="1"/>
</dbReference>
<evidence type="ECO:0000313" key="11">
    <source>
        <dbReference type="Proteomes" id="UP000440578"/>
    </source>
</evidence>
<feature type="transmembrane region" description="Helical" evidence="8">
    <location>
        <begin position="1140"/>
        <end position="1156"/>
    </location>
</feature>
<keyword evidence="4 8" id="KW-1133">Transmembrane helix</keyword>
<keyword evidence="5 8" id="KW-0472">Membrane</keyword>
<feature type="compositionally biased region" description="Low complexity" evidence="7">
    <location>
        <begin position="1248"/>
        <end position="1262"/>
    </location>
</feature>
<dbReference type="GO" id="GO:0045879">
    <property type="term" value="P:negative regulation of smoothened signaling pathway"/>
    <property type="evidence" value="ECO:0007669"/>
    <property type="project" value="TreeGrafter"/>
</dbReference>
<feature type="compositionally biased region" description="Gly residues" evidence="7">
    <location>
        <begin position="1"/>
        <end position="11"/>
    </location>
</feature>
<comment type="subcellular location">
    <subcellularLocation>
        <location evidence="1">Membrane</location>
        <topology evidence="1">Multi-pass membrane protein</topology>
    </subcellularLocation>
</comment>
<feature type="region of interest" description="Disordered" evidence="7">
    <location>
        <begin position="1203"/>
        <end position="1271"/>
    </location>
</feature>
<feature type="transmembrane region" description="Helical" evidence="8">
    <location>
        <begin position="500"/>
        <end position="526"/>
    </location>
</feature>
<accession>A0A6A4VY11</accession>
<dbReference type="SUPFAM" id="SSF82866">
    <property type="entry name" value="Multidrug efflux transporter AcrB transmembrane domain"/>
    <property type="match status" value="2"/>
</dbReference>
<feature type="transmembrane region" description="Helical" evidence="8">
    <location>
        <begin position="603"/>
        <end position="628"/>
    </location>
</feature>
<protein>
    <submittedName>
        <fullName evidence="10">Protein patched</fullName>
    </submittedName>
</protein>
<dbReference type="Pfam" id="PF12349">
    <property type="entry name" value="Sterol-sensing"/>
    <property type="match status" value="1"/>
</dbReference>
<dbReference type="InterPro" id="IPR000731">
    <property type="entry name" value="SSD"/>
</dbReference>
<evidence type="ECO:0000256" key="8">
    <source>
        <dbReference type="SAM" id="Phobius"/>
    </source>
</evidence>
<evidence type="ECO:0000256" key="2">
    <source>
        <dbReference type="ARBA" id="ARBA00005585"/>
    </source>
</evidence>
<keyword evidence="11" id="KW-1185">Reference proteome</keyword>
<comment type="caution">
    <text evidence="10">The sequence shown here is derived from an EMBL/GenBank/DDBJ whole genome shotgun (WGS) entry which is preliminary data.</text>
</comment>
<evidence type="ECO:0000256" key="1">
    <source>
        <dbReference type="ARBA" id="ARBA00004141"/>
    </source>
</evidence>
<dbReference type="Gene3D" id="1.20.1640.10">
    <property type="entry name" value="Multidrug efflux transporter AcrB transmembrane domain"/>
    <property type="match status" value="2"/>
</dbReference>
<evidence type="ECO:0000256" key="5">
    <source>
        <dbReference type="ARBA" id="ARBA00023136"/>
    </source>
</evidence>
<name>A0A6A4VY11_AMPAM</name>
<dbReference type="GO" id="GO:0005119">
    <property type="term" value="F:smoothened binding"/>
    <property type="evidence" value="ECO:0007669"/>
    <property type="project" value="TreeGrafter"/>
</dbReference>
<feature type="compositionally biased region" description="Low complexity" evidence="7">
    <location>
        <begin position="1336"/>
        <end position="1346"/>
    </location>
</feature>
<feature type="transmembrane region" description="Helical" evidence="8">
    <location>
        <begin position="469"/>
        <end position="488"/>
    </location>
</feature>
<dbReference type="GO" id="GO:0097108">
    <property type="term" value="F:hedgehog family protein binding"/>
    <property type="evidence" value="ECO:0007669"/>
    <property type="project" value="TreeGrafter"/>
</dbReference>
<feature type="transmembrane region" description="Helical" evidence="8">
    <location>
        <begin position="1094"/>
        <end position="1119"/>
    </location>
</feature>
<dbReference type="PANTHER" id="PTHR46022:SF1">
    <property type="entry name" value="PROTEIN PATCHED"/>
    <property type="match status" value="1"/>
</dbReference>
<comment type="similarity">
    <text evidence="2">Belongs to the patched family.</text>
</comment>